<evidence type="ECO:0000313" key="3">
    <source>
        <dbReference type="Proteomes" id="UP001501495"/>
    </source>
</evidence>
<keyword evidence="1" id="KW-1133">Transmembrane helix</keyword>
<protein>
    <submittedName>
        <fullName evidence="2">Uncharacterized protein</fullName>
    </submittedName>
</protein>
<proteinExistence type="predicted"/>
<dbReference type="EMBL" id="BAAAZH010000020">
    <property type="protein sequence ID" value="GAA4121705.1"/>
    <property type="molecule type" value="Genomic_DNA"/>
</dbReference>
<evidence type="ECO:0000313" key="2">
    <source>
        <dbReference type="EMBL" id="GAA4121705.1"/>
    </source>
</evidence>
<name>A0ABP7XLS5_9ACTN</name>
<dbReference type="Proteomes" id="UP001501495">
    <property type="component" value="Unassembled WGS sequence"/>
</dbReference>
<keyword evidence="1" id="KW-0812">Transmembrane</keyword>
<reference evidence="3" key="1">
    <citation type="journal article" date="2019" name="Int. J. Syst. Evol. Microbiol.">
        <title>The Global Catalogue of Microorganisms (GCM) 10K type strain sequencing project: providing services to taxonomists for standard genome sequencing and annotation.</title>
        <authorList>
            <consortium name="The Broad Institute Genomics Platform"/>
            <consortium name="The Broad Institute Genome Sequencing Center for Infectious Disease"/>
            <person name="Wu L."/>
            <person name="Ma J."/>
        </authorList>
    </citation>
    <scope>NUCLEOTIDE SEQUENCE [LARGE SCALE GENOMIC DNA]</scope>
    <source>
        <strain evidence="3">JCM 16703</strain>
    </source>
</reference>
<sequence>MAPTPSLLMAHTPALSSGRWRTRHPIARATVIAGLAVGSTTAFCLGAWAGVGWVLSHHVF</sequence>
<organism evidence="2 3">
    <name type="scientific">Nocardioides fonticola</name>
    <dbReference type="NCBI Taxonomy" id="450363"/>
    <lineage>
        <taxon>Bacteria</taxon>
        <taxon>Bacillati</taxon>
        <taxon>Actinomycetota</taxon>
        <taxon>Actinomycetes</taxon>
        <taxon>Propionibacteriales</taxon>
        <taxon>Nocardioidaceae</taxon>
        <taxon>Nocardioides</taxon>
    </lineage>
</organism>
<keyword evidence="1" id="KW-0472">Membrane</keyword>
<accession>A0ABP7XLS5</accession>
<evidence type="ECO:0000256" key="1">
    <source>
        <dbReference type="SAM" id="Phobius"/>
    </source>
</evidence>
<keyword evidence="3" id="KW-1185">Reference proteome</keyword>
<gene>
    <name evidence="2" type="ORF">GCM10022215_26870</name>
</gene>
<feature type="transmembrane region" description="Helical" evidence="1">
    <location>
        <begin position="29"/>
        <end position="55"/>
    </location>
</feature>
<comment type="caution">
    <text evidence="2">The sequence shown here is derived from an EMBL/GenBank/DDBJ whole genome shotgun (WGS) entry which is preliminary data.</text>
</comment>